<gene>
    <name evidence="2" type="ORF">SAMN04487909_107180</name>
</gene>
<evidence type="ECO:0000313" key="2">
    <source>
        <dbReference type="EMBL" id="SDI77658.1"/>
    </source>
</evidence>
<keyword evidence="1" id="KW-0472">Membrane</keyword>
<sequence length="123" mass="12983">MAHHYFLSMGLTKTFASNGGLILGMAGVSFIVLKGNGGLSSISPGDVDVFLSILAQAISFILIKKASNTLDPRLMTGYMLIAGSIFLFVLGLFLEPAGMESMAGGSAGLWTVFFLHPLSLLRL</sequence>
<keyword evidence="1" id="KW-1133">Transmembrane helix</keyword>
<feature type="transmembrane region" description="Helical" evidence="1">
    <location>
        <begin position="15"/>
        <end position="33"/>
    </location>
</feature>
<feature type="transmembrane region" description="Helical" evidence="1">
    <location>
        <begin position="75"/>
        <end position="94"/>
    </location>
</feature>
<feature type="transmembrane region" description="Helical" evidence="1">
    <location>
        <begin position="101"/>
        <end position="121"/>
    </location>
</feature>
<reference evidence="2 3" key="1">
    <citation type="submission" date="2016-10" db="EMBL/GenBank/DDBJ databases">
        <authorList>
            <person name="de Groot N.N."/>
        </authorList>
    </citation>
    <scope>NUCLEOTIDE SEQUENCE [LARGE SCALE GENOMIC DNA]</scope>
    <source>
        <strain evidence="2 3">DSM 2895</strain>
    </source>
</reference>
<protein>
    <submittedName>
        <fullName evidence="2">Uncharacterized protein</fullName>
    </submittedName>
</protein>
<dbReference type="AlphaFoldDB" id="A0A1G8NBW8"/>
<organism evidence="2 3">
    <name type="scientific">Aneurinibacillus migulanus</name>
    <name type="common">Bacillus migulanus</name>
    <dbReference type="NCBI Taxonomy" id="47500"/>
    <lineage>
        <taxon>Bacteria</taxon>
        <taxon>Bacillati</taxon>
        <taxon>Bacillota</taxon>
        <taxon>Bacilli</taxon>
        <taxon>Bacillales</taxon>
        <taxon>Paenibacillaceae</taxon>
        <taxon>Aneurinibacillus group</taxon>
        <taxon>Aneurinibacillus</taxon>
    </lineage>
</organism>
<evidence type="ECO:0000313" key="3">
    <source>
        <dbReference type="Proteomes" id="UP000182836"/>
    </source>
</evidence>
<keyword evidence="1" id="KW-0812">Transmembrane</keyword>
<evidence type="ECO:0000256" key="1">
    <source>
        <dbReference type="SAM" id="Phobius"/>
    </source>
</evidence>
<proteinExistence type="predicted"/>
<accession>A0A1G8NBW8</accession>
<dbReference type="Proteomes" id="UP000182836">
    <property type="component" value="Unassembled WGS sequence"/>
</dbReference>
<dbReference type="EMBL" id="FNED01000007">
    <property type="protein sequence ID" value="SDI77658.1"/>
    <property type="molecule type" value="Genomic_DNA"/>
</dbReference>
<dbReference type="RefSeq" id="WP_235356738.1">
    <property type="nucleotide sequence ID" value="NZ_BJOA01000274.1"/>
</dbReference>
<name>A0A1G8NBW8_ANEMI</name>